<sequence>MWFKTGQGGSTMLTKQNRFNGSVWDFETNKSGEDSCKQSDTLQFKLLGIAEFLEIRLNLFVCNFGQFWWVPFGLIVFVDEQCSDAFFEI</sequence>
<proteinExistence type="predicted"/>
<reference evidence="1" key="2">
    <citation type="submission" date="2015-06" db="UniProtKB">
        <authorList>
            <consortium name="EnsemblMetazoa"/>
        </authorList>
    </citation>
    <scope>IDENTIFICATION</scope>
</reference>
<dbReference type="HOGENOM" id="CLU_2457344_0_0_1"/>
<evidence type="ECO:0000313" key="1">
    <source>
        <dbReference type="EnsemblMetazoa" id="MESCA005093-PA"/>
    </source>
</evidence>
<accession>T1GNE5</accession>
<protein>
    <submittedName>
        <fullName evidence="1">Uncharacterized protein</fullName>
    </submittedName>
</protein>
<keyword evidence="2" id="KW-1185">Reference proteome</keyword>
<dbReference type="EMBL" id="CAQQ02393217">
    <property type="status" value="NOT_ANNOTATED_CDS"/>
    <property type="molecule type" value="Genomic_DNA"/>
</dbReference>
<dbReference type="Proteomes" id="UP000015102">
    <property type="component" value="Unassembled WGS sequence"/>
</dbReference>
<dbReference type="EMBL" id="CAQQ02393218">
    <property type="status" value="NOT_ANNOTATED_CDS"/>
    <property type="molecule type" value="Genomic_DNA"/>
</dbReference>
<dbReference type="EnsemblMetazoa" id="MESCA005093-RA">
    <property type="protein sequence ID" value="MESCA005093-PA"/>
    <property type="gene ID" value="MESCA005093"/>
</dbReference>
<dbReference type="AlphaFoldDB" id="T1GNE5"/>
<evidence type="ECO:0000313" key="2">
    <source>
        <dbReference type="Proteomes" id="UP000015102"/>
    </source>
</evidence>
<reference evidence="2" key="1">
    <citation type="submission" date="2013-02" db="EMBL/GenBank/DDBJ databases">
        <authorList>
            <person name="Hughes D."/>
        </authorList>
    </citation>
    <scope>NUCLEOTIDE SEQUENCE</scope>
    <source>
        <strain>Durham</strain>
        <strain evidence="2">NC isolate 2 -- Noor lab</strain>
    </source>
</reference>
<organism evidence="1 2">
    <name type="scientific">Megaselia scalaris</name>
    <name type="common">Humpbacked fly</name>
    <name type="synonym">Phora scalaris</name>
    <dbReference type="NCBI Taxonomy" id="36166"/>
    <lineage>
        <taxon>Eukaryota</taxon>
        <taxon>Metazoa</taxon>
        <taxon>Ecdysozoa</taxon>
        <taxon>Arthropoda</taxon>
        <taxon>Hexapoda</taxon>
        <taxon>Insecta</taxon>
        <taxon>Pterygota</taxon>
        <taxon>Neoptera</taxon>
        <taxon>Endopterygota</taxon>
        <taxon>Diptera</taxon>
        <taxon>Brachycera</taxon>
        <taxon>Muscomorpha</taxon>
        <taxon>Platypezoidea</taxon>
        <taxon>Phoridae</taxon>
        <taxon>Megaseliini</taxon>
        <taxon>Megaselia</taxon>
    </lineage>
</organism>
<name>T1GNE5_MEGSC</name>